<name>A0ABY6A5I2_9GAMM</name>
<comment type="caution">
    <text evidence="14">Lacks conserved residue(s) required for the propagation of feature annotation.</text>
</comment>
<dbReference type="InterPro" id="IPR023380">
    <property type="entry name" value="DsbB-like_sf"/>
</dbReference>
<dbReference type="Pfam" id="PF02600">
    <property type="entry name" value="DsbB"/>
    <property type="match status" value="1"/>
</dbReference>
<keyword evidence="9 14" id="KW-0560">Oxidoreductase</keyword>
<dbReference type="PANTHER" id="PTHR36570">
    <property type="entry name" value="DISULFIDE BOND FORMATION PROTEIN B"/>
    <property type="match status" value="1"/>
</dbReference>
<comment type="similarity">
    <text evidence="2 14">Belongs to the DsbB family.</text>
</comment>
<gene>
    <name evidence="14" type="primary">dsbB</name>
    <name evidence="16" type="ORF">HUF19_00430</name>
</gene>
<feature type="topological domain" description="Cytoplasmic" evidence="14">
    <location>
        <begin position="171"/>
        <end position="176"/>
    </location>
</feature>
<feature type="disulfide bond" description="Redox-active" evidence="14">
    <location>
        <begin position="40"/>
        <end position="43"/>
    </location>
</feature>
<evidence type="ECO:0000256" key="6">
    <source>
        <dbReference type="ARBA" id="ARBA00022692"/>
    </source>
</evidence>
<dbReference type="SUPFAM" id="SSF158442">
    <property type="entry name" value="DsbB-like"/>
    <property type="match status" value="1"/>
</dbReference>
<reference evidence="17" key="1">
    <citation type="submission" date="2020-06" db="EMBL/GenBank/DDBJ databases">
        <title>Thalassolituus marinus alknpb1M-1, a hydrocarbon-degrading bacterium isolated from the deep-sea overlying water using an in-situ strategy from the South China Sea basin.</title>
        <authorList>
            <person name="Dong C."/>
            <person name="Chen Y."/>
            <person name="Shao Z."/>
        </authorList>
    </citation>
    <scope>NUCLEOTIDE SEQUENCE [LARGE SCALE GENOMIC DNA]</scope>
    <source>
        <strain evidence="17">alknpb1M-1</strain>
    </source>
</reference>
<keyword evidence="11 14" id="KW-1015">Disulfide bond</keyword>
<evidence type="ECO:0000256" key="4">
    <source>
        <dbReference type="ARBA" id="ARBA00022475"/>
    </source>
</evidence>
<dbReference type="InterPro" id="IPR022920">
    <property type="entry name" value="Disulphide_bond_form_DsbB"/>
</dbReference>
<sequence length="176" mass="19539">MKTFLKSLSLHHGYLAGFLSCAALLAAAYYFEYALYLEPCPLCMVQRLATLAIGLGFLAAFIARQRGDRPASWALRAALIFTLLSAIGGVWIADHHVWLQNLPPEEVPACGPGFDYLIETLPLSELIGVMLRGNGNCADVSWSFIGLSMPEWTRLWFLGYALAAAFALFRVWPRQR</sequence>
<keyword evidence="3 14" id="KW-0813">Transport</keyword>
<dbReference type="InterPro" id="IPR050183">
    <property type="entry name" value="DsbB"/>
</dbReference>
<feature type="transmembrane region" description="Helical" evidence="15">
    <location>
        <begin position="155"/>
        <end position="172"/>
    </location>
</feature>
<dbReference type="PROSITE" id="PS51257">
    <property type="entry name" value="PROKAR_LIPOPROTEIN"/>
    <property type="match status" value="1"/>
</dbReference>
<evidence type="ECO:0000256" key="3">
    <source>
        <dbReference type="ARBA" id="ARBA00022448"/>
    </source>
</evidence>
<feature type="transmembrane region" description="Helical" evidence="15">
    <location>
        <begin position="74"/>
        <end position="93"/>
    </location>
</feature>
<keyword evidence="7 14" id="KW-0249">Electron transport</keyword>
<feature type="topological domain" description="Periplasmic" evidence="14">
    <location>
        <begin position="31"/>
        <end position="48"/>
    </location>
</feature>
<evidence type="ECO:0000256" key="15">
    <source>
        <dbReference type="SAM" id="Phobius"/>
    </source>
</evidence>
<keyword evidence="4 14" id="KW-1003">Cell membrane</keyword>
<keyword evidence="5" id="KW-0997">Cell inner membrane</keyword>
<comment type="subcellular location">
    <subcellularLocation>
        <location evidence="1">Cell inner membrane</location>
        <topology evidence="1">Multi-pass membrane protein</topology>
    </subcellularLocation>
    <subcellularLocation>
        <location evidence="14">Cell membrane</location>
        <topology evidence="14">Multi-pass membrane protein</topology>
    </subcellularLocation>
</comment>
<evidence type="ECO:0000256" key="8">
    <source>
        <dbReference type="ARBA" id="ARBA00022989"/>
    </source>
</evidence>
<evidence type="ECO:0000256" key="10">
    <source>
        <dbReference type="ARBA" id="ARBA00023136"/>
    </source>
</evidence>
<feature type="transmembrane region" description="Helical" evidence="15">
    <location>
        <begin position="12"/>
        <end position="32"/>
    </location>
</feature>
<evidence type="ECO:0000256" key="12">
    <source>
        <dbReference type="ARBA" id="ARBA00023186"/>
    </source>
</evidence>
<keyword evidence="6 14" id="KW-0812">Transmembrane</keyword>
<feature type="transmembrane region" description="Helical" evidence="15">
    <location>
        <begin position="44"/>
        <end position="62"/>
    </location>
</feature>
<evidence type="ECO:0000256" key="1">
    <source>
        <dbReference type="ARBA" id="ARBA00004429"/>
    </source>
</evidence>
<keyword evidence="10 14" id="KW-0472">Membrane</keyword>
<feature type="topological domain" description="Cytoplasmic" evidence="14">
    <location>
        <begin position="1"/>
        <end position="13"/>
    </location>
</feature>
<evidence type="ECO:0000313" key="16">
    <source>
        <dbReference type="EMBL" id="UXD86007.1"/>
    </source>
</evidence>
<dbReference type="RefSeq" id="WP_260998006.1">
    <property type="nucleotide sequence ID" value="NZ_CP054475.1"/>
</dbReference>
<evidence type="ECO:0000256" key="9">
    <source>
        <dbReference type="ARBA" id="ARBA00023002"/>
    </source>
</evidence>
<evidence type="ECO:0000313" key="17">
    <source>
        <dbReference type="Proteomes" id="UP001065322"/>
    </source>
</evidence>
<evidence type="ECO:0000256" key="7">
    <source>
        <dbReference type="ARBA" id="ARBA00022982"/>
    </source>
</evidence>
<dbReference type="InterPro" id="IPR003752">
    <property type="entry name" value="DiS_bond_form_DsbB/BdbC"/>
</dbReference>
<dbReference type="HAMAP" id="MF_00286">
    <property type="entry name" value="DsbB"/>
    <property type="match status" value="1"/>
</dbReference>
<dbReference type="EMBL" id="CP054475">
    <property type="protein sequence ID" value="UXD86007.1"/>
    <property type="molecule type" value="Genomic_DNA"/>
</dbReference>
<evidence type="ECO:0000256" key="13">
    <source>
        <dbReference type="ARBA" id="ARBA00023284"/>
    </source>
</evidence>
<accession>A0ABY6A5I2</accession>
<organism evidence="16 17">
    <name type="scientific">Thalassolituus hydrocarboniclasticus</name>
    <dbReference type="NCBI Taxonomy" id="2742796"/>
    <lineage>
        <taxon>Bacteria</taxon>
        <taxon>Pseudomonadati</taxon>
        <taxon>Pseudomonadota</taxon>
        <taxon>Gammaproteobacteria</taxon>
        <taxon>Oceanospirillales</taxon>
        <taxon>Oceanospirillaceae</taxon>
        <taxon>Thalassolituus</taxon>
    </lineage>
</organism>
<evidence type="ECO:0000256" key="11">
    <source>
        <dbReference type="ARBA" id="ARBA00023157"/>
    </source>
</evidence>
<protein>
    <recommendedName>
        <fullName evidence="14">Disulfide bond formation protein B</fullName>
    </recommendedName>
    <alternativeName>
        <fullName evidence="14">Disulfide oxidoreductase</fullName>
    </alternativeName>
</protein>
<dbReference type="Gene3D" id="1.20.1550.10">
    <property type="entry name" value="DsbB-like"/>
    <property type="match status" value="1"/>
</dbReference>
<evidence type="ECO:0000256" key="14">
    <source>
        <dbReference type="HAMAP-Rule" id="MF_00286"/>
    </source>
</evidence>
<dbReference type="PANTHER" id="PTHR36570:SF3">
    <property type="entry name" value="DISULFIDE BOND FORMATION PROTEIN B"/>
    <property type="match status" value="1"/>
</dbReference>
<keyword evidence="13 14" id="KW-0676">Redox-active center</keyword>
<keyword evidence="8 14" id="KW-1133">Transmembrane helix</keyword>
<evidence type="ECO:0000256" key="2">
    <source>
        <dbReference type="ARBA" id="ARBA00008823"/>
    </source>
</evidence>
<keyword evidence="12 14" id="KW-0143">Chaperone</keyword>
<evidence type="ECO:0000256" key="5">
    <source>
        <dbReference type="ARBA" id="ARBA00022519"/>
    </source>
</evidence>
<comment type="function">
    <text evidence="14">Required for disulfide bond formation in some periplasmic proteins. Acts by oxidizing the DsbA protein.</text>
</comment>
<keyword evidence="17" id="KW-1185">Reference proteome</keyword>
<proteinExistence type="inferred from homology"/>
<dbReference type="Proteomes" id="UP001065322">
    <property type="component" value="Chromosome"/>
</dbReference>